<feature type="region of interest" description="Disordered" evidence="2">
    <location>
        <begin position="1"/>
        <end position="20"/>
    </location>
</feature>
<name>A0ABP0Y0H6_9ROSI</name>
<dbReference type="Proteomes" id="UP001642487">
    <property type="component" value="Chromosome 11"/>
</dbReference>
<keyword evidence="5" id="KW-1185">Reference proteome</keyword>
<dbReference type="Pfam" id="PF03195">
    <property type="entry name" value="LOB"/>
    <property type="match status" value="1"/>
</dbReference>
<evidence type="ECO:0000256" key="2">
    <source>
        <dbReference type="SAM" id="MobiDB-lite"/>
    </source>
</evidence>
<evidence type="ECO:0000313" key="5">
    <source>
        <dbReference type="Proteomes" id="UP001642487"/>
    </source>
</evidence>
<gene>
    <name evidence="4" type="ORF">CITCOLO1_LOCUS4148</name>
</gene>
<organism evidence="4 5">
    <name type="scientific">Citrullus colocynthis</name>
    <name type="common">colocynth</name>
    <dbReference type="NCBI Taxonomy" id="252529"/>
    <lineage>
        <taxon>Eukaryota</taxon>
        <taxon>Viridiplantae</taxon>
        <taxon>Streptophyta</taxon>
        <taxon>Embryophyta</taxon>
        <taxon>Tracheophyta</taxon>
        <taxon>Spermatophyta</taxon>
        <taxon>Magnoliopsida</taxon>
        <taxon>eudicotyledons</taxon>
        <taxon>Gunneridae</taxon>
        <taxon>Pentapetalae</taxon>
        <taxon>rosids</taxon>
        <taxon>fabids</taxon>
        <taxon>Cucurbitales</taxon>
        <taxon>Cucurbitaceae</taxon>
        <taxon>Benincaseae</taxon>
        <taxon>Citrullus</taxon>
    </lineage>
</organism>
<sequence>MNINGDSSGTAAEEGGVKDNNNHPTTQAACAACKFQRRKCSADCPLAPYFPAHRLQDFQNVRKLFGIKNVLKTLVDLEPDNRFKAVECMIFEANCRTSDLAGGCYKIICELQSEITLLEAQHRLVLRQLRYWRQTAAISQCGATRSEFDFNWKPGLISEDWIRKENCNLNDRLTMMENEVSFSKALTH</sequence>
<evidence type="ECO:0000259" key="3">
    <source>
        <dbReference type="PROSITE" id="PS50891"/>
    </source>
</evidence>
<comment type="similarity">
    <text evidence="1">Belongs to the LOB domain-containing protein family.</text>
</comment>
<dbReference type="EMBL" id="OZ021745">
    <property type="protein sequence ID" value="CAK9312458.1"/>
    <property type="molecule type" value="Genomic_DNA"/>
</dbReference>
<proteinExistence type="inferred from homology"/>
<dbReference type="PANTHER" id="PTHR31301:SF186">
    <property type="entry name" value="OS09G0364100 PROTEIN"/>
    <property type="match status" value="1"/>
</dbReference>
<feature type="domain" description="LOB" evidence="3">
    <location>
        <begin position="28"/>
        <end position="129"/>
    </location>
</feature>
<dbReference type="PROSITE" id="PS50891">
    <property type="entry name" value="LOB"/>
    <property type="match status" value="1"/>
</dbReference>
<feature type="compositionally biased region" description="Polar residues" evidence="2">
    <location>
        <begin position="1"/>
        <end position="10"/>
    </location>
</feature>
<evidence type="ECO:0000256" key="1">
    <source>
        <dbReference type="ARBA" id="ARBA00005474"/>
    </source>
</evidence>
<dbReference type="PANTHER" id="PTHR31301">
    <property type="entry name" value="LOB DOMAIN-CONTAINING PROTEIN 4-RELATED"/>
    <property type="match status" value="1"/>
</dbReference>
<reference evidence="4 5" key="1">
    <citation type="submission" date="2024-03" db="EMBL/GenBank/DDBJ databases">
        <authorList>
            <person name="Gkanogiannis A."/>
            <person name="Becerra Lopez-Lavalle L."/>
        </authorList>
    </citation>
    <scope>NUCLEOTIDE SEQUENCE [LARGE SCALE GENOMIC DNA]</scope>
</reference>
<dbReference type="InterPro" id="IPR004883">
    <property type="entry name" value="LOB"/>
</dbReference>
<protein>
    <recommendedName>
        <fullName evidence="3">LOB domain-containing protein</fullName>
    </recommendedName>
</protein>
<evidence type="ECO:0000313" key="4">
    <source>
        <dbReference type="EMBL" id="CAK9312458.1"/>
    </source>
</evidence>
<accession>A0ABP0Y0H6</accession>